<gene>
    <name evidence="5" type="ORF">FA15DRAFT_697596</name>
</gene>
<dbReference type="InterPro" id="IPR001680">
    <property type="entry name" value="WD40_rpt"/>
</dbReference>
<dbReference type="PROSITE" id="PS50294">
    <property type="entry name" value="WD_REPEATS_REGION"/>
    <property type="match status" value="2"/>
</dbReference>
<dbReference type="Pfam" id="PF09994">
    <property type="entry name" value="T6SS_Tle1-like_cat"/>
    <property type="match status" value="1"/>
</dbReference>
<dbReference type="SUPFAM" id="SSF53474">
    <property type="entry name" value="alpha/beta-Hydrolases"/>
    <property type="match status" value="1"/>
</dbReference>
<accession>A0A5C3KHU2</accession>
<keyword evidence="6" id="KW-1185">Reference proteome</keyword>
<proteinExistence type="predicted"/>
<dbReference type="SUPFAM" id="SSF50978">
    <property type="entry name" value="WD40 repeat-like"/>
    <property type="match status" value="1"/>
</dbReference>
<dbReference type="PANTHER" id="PTHR33840:SF2">
    <property type="entry name" value="TLE1 PHOSPHOLIPASE DOMAIN-CONTAINING PROTEIN"/>
    <property type="match status" value="1"/>
</dbReference>
<feature type="repeat" description="WD" evidence="3">
    <location>
        <begin position="1444"/>
        <end position="1485"/>
    </location>
</feature>
<evidence type="ECO:0000256" key="2">
    <source>
        <dbReference type="ARBA" id="ARBA00022737"/>
    </source>
</evidence>
<dbReference type="InterPro" id="IPR029058">
    <property type="entry name" value="AB_hydrolase_fold"/>
</dbReference>
<keyword evidence="1 3" id="KW-0853">WD repeat</keyword>
<sequence>MFGDTAKCECHSADSRNLIVCIDGTANQFGEKNTNVIELYNLISKGSQHNQRTWYNSGIGTYARPHRKSLSYYVQAVSHKIDLAVAWNFERTVIAAYRWLSDNYEEGDRIFLFGFSRGAFQVRVLSAMIDKVGLIYKGNEMQIPFAYELYADPNSDLLSSTEVGTGEDTYISKAERFKRAFSDPSVRVHFVGVWDTVSSIGVARGKKTLPGTTEGMTHVCYFRHALALDERRVKFLPEYAWGGSPENLVWTPKSAFEVLNGTGEYVEEAKTLAEIQRSAIEDVWSPQKLLEAVSGTNAVRTPESLLDAIVGTEDAKPWSPPSEREGLGAKNRAWTVRSMIEVLNGSKKPVWTQRSLLEALAGTRETRNVADINSKFPHTVEVWFAGTHSDIGGGNRANEGMDRSRPPLRWMVLEANAAGLRTSPFKRELSSEEQVEFKESLVGFGWKLFESLPFKRLTYTRESIANGGKQSTRWPHFGASRKIHPGQKIHSSFVLAQQGDHYVPKARPPGTRRTTLQGSRDKWFWRKLHEDGLRNMQGWFEVDLLQYAQTVMKTYVEGRANFDKLAQIETLGLGPGPVEKVVLEAIGGSDIPSDPTTHLLSHEMSRLVADGYRSRRDSVSSGVDGLHPWLEKSTSICARTVASRFLSGEKSFDSIVEIGCHGGLGSLREIIEQTIKDIDAIHARASMEPLLELMKAADMCVPSNSPDSWMMATLPKYFSFFISTYYNQGDDCLKLLRGISSLSHGGGMQTVKDGVMNVIRDIEDRVKAKTVLELTFDRHLALVGAAVEAVGRDNGRVTPVEDGWEGKALDSCLQSLIRCMLAGLRWTCYLPKLTKLDGNLKKTDQLIIAALQDDTANNPLGIQLSAAQVKIIVEDVRKVDAVGHRLADAYLTEYTWSVVGIFATTLDPHRLSDLAEVAKLDGGLNAVRDVVLKTIQRDKGSPRLPKYLPLNALLQLLSVTDGSPGMEWQQIAMVAYARTAVEDFRTSSGALDDLTKLAKLDGGLSAARSMVREAIEFGRGNKSELHSLSLTQLWNLVECVSTSNTRSTGTSPPQANDMDYDDSWEKGALRDYAKIIIAGFLKGKVSEGKVEDFDRFKSAVHGPQALNDAVFEAFQKSPEEHSVDKKFKLLDATLDILVSQPPDILWPLTLVRTVLDKWKPEEDEQTKDIIERERRMDIFLQTCTDLCYLIAAQPTSTPIALSPDGKRVLAPINNEVREWSLWHSRAGANEGTPMIDCGNHAVCSIAMLGNDRWIVSGLDNGQILIKDRRTGVLETMQAGNQRRVVAFAVCNNGSGTIAIQCDDKGVVSVWRLDPYEVADSEPGDWATLFRRFSRRILVGDRTRIEWRIRPLVLEDASSQPLDVGLFTSISTARNSRVFATGSSDKLVRIWDSVRGNVLGTMEGHTEGVSCVAVSPGGDLIASGSSDKTIRVWSAEAPYGLIREIRGHDHAIRSLTFSPDGTRIISASDDHTVGIWGARDGVEIKRLRGHKDVVLSAVVSSEGKRIVSVGKDGMREWDGELALA</sequence>
<evidence type="ECO:0000313" key="6">
    <source>
        <dbReference type="Proteomes" id="UP000307440"/>
    </source>
</evidence>
<dbReference type="OrthoDB" id="538223at2759"/>
<dbReference type="InterPro" id="IPR015943">
    <property type="entry name" value="WD40/YVTN_repeat-like_dom_sf"/>
</dbReference>
<dbReference type="Proteomes" id="UP000307440">
    <property type="component" value="Unassembled WGS sequence"/>
</dbReference>
<protein>
    <recommendedName>
        <fullName evidence="4">T6SS Phospholipase effector Tle1-like catalytic domain-containing protein</fullName>
    </recommendedName>
</protein>
<keyword evidence="2" id="KW-0677">Repeat</keyword>
<reference evidence="5 6" key="1">
    <citation type="journal article" date="2019" name="Nat. Ecol. Evol.">
        <title>Megaphylogeny resolves global patterns of mushroom evolution.</title>
        <authorList>
            <person name="Varga T."/>
            <person name="Krizsan K."/>
            <person name="Foldi C."/>
            <person name="Dima B."/>
            <person name="Sanchez-Garcia M."/>
            <person name="Sanchez-Ramirez S."/>
            <person name="Szollosi G.J."/>
            <person name="Szarkandi J.G."/>
            <person name="Papp V."/>
            <person name="Albert L."/>
            <person name="Andreopoulos W."/>
            <person name="Angelini C."/>
            <person name="Antonin V."/>
            <person name="Barry K.W."/>
            <person name="Bougher N.L."/>
            <person name="Buchanan P."/>
            <person name="Buyck B."/>
            <person name="Bense V."/>
            <person name="Catcheside P."/>
            <person name="Chovatia M."/>
            <person name="Cooper J."/>
            <person name="Damon W."/>
            <person name="Desjardin D."/>
            <person name="Finy P."/>
            <person name="Geml J."/>
            <person name="Haridas S."/>
            <person name="Hughes K."/>
            <person name="Justo A."/>
            <person name="Karasinski D."/>
            <person name="Kautmanova I."/>
            <person name="Kiss B."/>
            <person name="Kocsube S."/>
            <person name="Kotiranta H."/>
            <person name="LaButti K.M."/>
            <person name="Lechner B.E."/>
            <person name="Liimatainen K."/>
            <person name="Lipzen A."/>
            <person name="Lukacs Z."/>
            <person name="Mihaltcheva S."/>
            <person name="Morgado L.N."/>
            <person name="Niskanen T."/>
            <person name="Noordeloos M.E."/>
            <person name="Ohm R.A."/>
            <person name="Ortiz-Santana B."/>
            <person name="Ovrebo C."/>
            <person name="Racz N."/>
            <person name="Riley R."/>
            <person name="Savchenko A."/>
            <person name="Shiryaev A."/>
            <person name="Soop K."/>
            <person name="Spirin V."/>
            <person name="Szebenyi C."/>
            <person name="Tomsovsky M."/>
            <person name="Tulloss R.E."/>
            <person name="Uehling J."/>
            <person name="Grigoriev I.V."/>
            <person name="Vagvolgyi C."/>
            <person name="Papp T."/>
            <person name="Martin F.M."/>
            <person name="Miettinen O."/>
            <person name="Hibbett D.S."/>
            <person name="Nagy L.G."/>
        </authorList>
    </citation>
    <scope>NUCLEOTIDE SEQUENCE [LARGE SCALE GENOMIC DNA]</scope>
    <source>
        <strain evidence="5 6">CBS 121175</strain>
    </source>
</reference>
<dbReference type="InterPro" id="IPR018712">
    <property type="entry name" value="Tle1-like_cat"/>
</dbReference>
<feature type="repeat" description="WD" evidence="3">
    <location>
        <begin position="1401"/>
        <end position="1433"/>
    </location>
</feature>
<dbReference type="Pfam" id="PF00400">
    <property type="entry name" value="WD40"/>
    <property type="match status" value="3"/>
</dbReference>
<evidence type="ECO:0000259" key="4">
    <source>
        <dbReference type="Pfam" id="PF09994"/>
    </source>
</evidence>
<evidence type="ECO:0000256" key="3">
    <source>
        <dbReference type="PROSITE-ProRule" id="PRU00221"/>
    </source>
</evidence>
<dbReference type="EMBL" id="ML210346">
    <property type="protein sequence ID" value="TFK19343.1"/>
    <property type="molecule type" value="Genomic_DNA"/>
</dbReference>
<evidence type="ECO:0000313" key="5">
    <source>
        <dbReference type="EMBL" id="TFK19343.1"/>
    </source>
</evidence>
<name>A0A5C3KHU2_COPMA</name>
<evidence type="ECO:0000256" key="1">
    <source>
        <dbReference type="ARBA" id="ARBA00022574"/>
    </source>
</evidence>
<dbReference type="InterPro" id="IPR020472">
    <property type="entry name" value="WD40_PAC1"/>
</dbReference>
<dbReference type="PROSITE" id="PS50082">
    <property type="entry name" value="WD_REPEATS_2"/>
    <property type="match status" value="3"/>
</dbReference>
<dbReference type="PRINTS" id="PR00320">
    <property type="entry name" value="GPROTEINBRPT"/>
</dbReference>
<dbReference type="CDD" id="cd00200">
    <property type="entry name" value="WD40"/>
    <property type="match status" value="1"/>
</dbReference>
<dbReference type="InterPro" id="IPR036322">
    <property type="entry name" value="WD40_repeat_dom_sf"/>
</dbReference>
<dbReference type="Gene3D" id="2.130.10.10">
    <property type="entry name" value="YVTN repeat-like/Quinoprotein amine dehydrogenase"/>
    <property type="match status" value="3"/>
</dbReference>
<feature type="domain" description="T6SS Phospholipase effector Tle1-like catalytic" evidence="4">
    <location>
        <begin position="16"/>
        <end position="413"/>
    </location>
</feature>
<organism evidence="5 6">
    <name type="scientific">Coprinopsis marcescibilis</name>
    <name type="common">Agaric fungus</name>
    <name type="synonym">Psathyrella marcescibilis</name>
    <dbReference type="NCBI Taxonomy" id="230819"/>
    <lineage>
        <taxon>Eukaryota</taxon>
        <taxon>Fungi</taxon>
        <taxon>Dikarya</taxon>
        <taxon>Basidiomycota</taxon>
        <taxon>Agaricomycotina</taxon>
        <taxon>Agaricomycetes</taxon>
        <taxon>Agaricomycetidae</taxon>
        <taxon>Agaricales</taxon>
        <taxon>Agaricineae</taxon>
        <taxon>Psathyrellaceae</taxon>
        <taxon>Coprinopsis</taxon>
    </lineage>
</organism>
<dbReference type="PANTHER" id="PTHR33840">
    <property type="match status" value="1"/>
</dbReference>
<dbReference type="STRING" id="230819.A0A5C3KHU2"/>
<feature type="repeat" description="WD" evidence="3">
    <location>
        <begin position="1367"/>
        <end position="1400"/>
    </location>
</feature>
<dbReference type="SMART" id="SM00320">
    <property type="entry name" value="WD40"/>
    <property type="match status" value="6"/>
</dbReference>